<keyword evidence="1" id="KW-0812">Transmembrane</keyword>
<dbReference type="PANTHER" id="PTHR45138">
    <property type="entry name" value="REGULATORY COMPONENTS OF SENSORY TRANSDUCTION SYSTEM"/>
    <property type="match status" value="1"/>
</dbReference>
<evidence type="ECO:0000256" key="1">
    <source>
        <dbReference type="SAM" id="Phobius"/>
    </source>
</evidence>
<reference evidence="3 4" key="1">
    <citation type="submission" date="2023-07" db="EMBL/GenBank/DDBJ databases">
        <title>Sequencing the genomes of 1000 actinobacteria strains.</title>
        <authorList>
            <person name="Klenk H.-P."/>
        </authorList>
    </citation>
    <scope>NUCLEOTIDE SEQUENCE [LARGE SCALE GENOMIC DNA]</scope>
    <source>
        <strain evidence="3 4">DSM 44388</strain>
    </source>
</reference>
<keyword evidence="4" id="KW-1185">Reference proteome</keyword>
<sequence length="474" mass="50631">MAGALAVLAALACVVPDPGSRSLLITHAVSTALSALFVAAGITRLPRADRRPYRMILSAVLAFGGGEVTYLFEASYHPDRYPGLADLFTIAGYLPLAVGVWSLDRQRRTKYGGLLDAGIVTVSTAVLLAVFLVLPQISVAGLSLGERIMHSIYPLLDVLLLFMTSRMLAGAGNRGPVIWCLVVAMSCGLLTDVVAGIGAVTGGSGLNRLMFVSWALFYVFLGLATAAAAHRPPEPPAQDDAASGLTLTRLVVLGVAAMAPTVILVLLSPAGRDLDIAYLGIGSIVLLALVVARIWDLLQVLRRQQEALERASRVDPLTGVANRRSWDSELARQMASALRDEQVLLVGLLDLDHFKAYNDTHGHQAGDDLLHAAAQAWALAAGPRGRIARWGGEEFTVALLCDDEQVGIEDLDRLRADVPFGQTCSMGVARWDGVAGPDELLRYADEALYEAKRAGRDRIAVSAGLRKTVRNMRI</sequence>
<dbReference type="EMBL" id="JAUSQZ010000001">
    <property type="protein sequence ID" value="MDP9830426.1"/>
    <property type="molecule type" value="Genomic_DNA"/>
</dbReference>
<feature type="transmembrane region" description="Helical" evidence="1">
    <location>
        <begin position="151"/>
        <end position="169"/>
    </location>
</feature>
<dbReference type="CDD" id="cd01949">
    <property type="entry name" value="GGDEF"/>
    <property type="match status" value="1"/>
</dbReference>
<feature type="transmembrane region" description="Helical" evidence="1">
    <location>
        <begin position="176"/>
        <end position="199"/>
    </location>
</feature>
<dbReference type="Proteomes" id="UP001235712">
    <property type="component" value="Unassembled WGS sequence"/>
</dbReference>
<evidence type="ECO:0000259" key="2">
    <source>
        <dbReference type="PROSITE" id="PS50887"/>
    </source>
</evidence>
<keyword evidence="1" id="KW-0472">Membrane</keyword>
<dbReference type="InterPro" id="IPR029787">
    <property type="entry name" value="Nucleotide_cyclase"/>
</dbReference>
<evidence type="ECO:0000313" key="4">
    <source>
        <dbReference type="Proteomes" id="UP001235712"/>
    </source>
</evidence>
<name>A0ABT9PCI7_9ACTN</name>
<dbReference type="RefSeq" id="WP_307249496.1">
    <property type="nucleotide sequence ID" value="NZ_JAUSQZ010000001.1"/>
</dbReference>
<feature type="transmembrane region" description="Helical" evidence="1">
    <location>
        <begin position="250"/>
        <end position="270"/>
    </location>
</feature>
<gene>
    <name evidence="3" type="ORF">J2S57_006175</name>
</gene>
<dbReference type="Pfam" id="PF00990">
    <property type="entry name" value="GGDEF"/>
    <property type="match status" value="1"/>
</dbReference>
<organism evidence="3 4">
    <name type="scientific">Kineosporia succinea</name>
    <dbReference type="NCBI Taxonomy" id="84632"/>
    <lineage>
        <taxon>Bacteria</taxon>
        <taxon>Bacillati</taxon>
        <taxon>Actinomycetota</taxon>
        <taxon>Actinomycetes</taxon>
        <taxon>Kineosporiales</taxon>
        <taxon>Kineosporiaceae</taxon>
        <taxon>Kineosporia</taxon>
    </lineage>
</organism>
<feature type="transmembrane region" description="Helical" evidence="1">
    <location>
        <begin position="211"/>
        <end position="229"/>
    </location>
</feature>
<protein>
    <submittedName>
        <fullName evidence="3">Diguanylate cyclase (GGDEF)-like protein</fullName>
    </submittedName>
</protein>
<dbReference type="InterPro" id="IPR000160">
    <property type="entry name" value="GGDEF_dom"/>
</dbReference>
<dbReference type="NCBIfam" id="TIGR00254">
    <property type="entry name" value="GGDEF"/>
    <property type="match status" value="1"/>
</dbReference>
<evidence type="ECO:0000313" key="3">
    <source>
        <dbReference type="EMBL" id="MDP9830426.1"/>
    </source>
</evidence>
<comment type="caution">
    <text evidence="3">The sequence shown here is derived from an EMBL/GenBank/DDBJ whole genome shotgun (WGS) entry which is preliminary data.</text>
</comment>
<dbReference type="PANTHER" id="PTHR45138:SF24">
    <property type="entry name" value="DIGUANYLATE CYCLASE DGCC-RELATED"/>
    <property type="match status" value="1"/>
</dbReference>
<accession>A0ABT9PCI7</accession>
<dbReference type="InterPro" id="IPR050469">
    <property type="entry name" value="Diguanylate_Cyclase"/>
</dbReference>
<dbReference type="SUPFAM" id="SSF55073">
    <property type="entry name" value="Nucleotide cyclase"/>
    <property type="match status" value="1"/>
</dbReference>
<dbReference type="Gene3D" id="3.30.70.270">
    <property type="match status" value="1"/>
</dbReference>
<dbReference type="SMART" id="SM00267">
    <property type="entry name" value="GGDEF"/>
    <property type="match status" value="1"/>
</dbReference>
<proteinExistence type="predicted"/>
<dbReference type="InterPro" id="IPR043128">
    <property type="entry name" value="Rev_trsase/Diguanyl_cyclase"/>
</dbReference>
<feature type="transmembrane region" description="Helical" evidence="1">
    <location>
        <begin position="84"/>
        <end position="103"/>
    </location>
</feature>
<feature type="domain" description="GGDEF" evidence="2">
    <location>
        <begin position="342"/>
        <end position="464"/>
    </location>
</feature>
<feature type="transmembrane region" description="Helical" evidence="1">
    <location>
        <begin position="276"/>
        <end position="295"/>
    </location>
</feature>
<feature type="transmembrane region" description="Helical" evidence="1">
    <location>
        <begin position="115"/>
        <end position="139"/>
    </location>
</feature>
<feature type="transmembrane region" description="Helical" evidence="1">
    <location>
        <begin position="24"/>
        <end position="43"/>
    </location>
</feature>
<dbReference type="PROSITE" id="PS50887">
    <property type="entry name" value="GGDEF"/>
    <property type="match status" value="1"/>
</dbReference>
<feature type="transmembrane region" description="Helical" evidence="1">
    <location>
        <begin position="55"/>
        <end position="72"/>
    </location>
</feature>
<keyword evidence="1" id="KW-1133">Transmembrane helix</keyword>